<dbReference type="Proteomes" id="UP001497516">
    <property type="component" value="Chromosome 7"/>
</dbReference>
<reference evidence="1 2" key="1">
    <citation type="submission" date="2024-04" db="EMBL/GenBank/DDBJ databases">
        <authorList>
            <person name="Fracassetti M."/>
        </authorList>
    </citation>
    <scope>NUCLEOTIDE SEQUENCE [LARGE SCALE GENOMIC DNA]</scope>
</reference>
<keyword evidence="2" id="KW-1185">Reference proteome</keyword>
<proteinExistence type="predicted"/>
<protein>
    <submittedName>
        <fullName evidence="1">Uncharacterized protein</fullName>
    </submittedName>
</protein>
<accession>A0AAV2FU63</accession>
<organism evidence="1 2">
    <name type="scientific">Linum trigynum</name>
    <dbReference type="NCBI Taxonomy" id="586398"/>
    <lineage>
        <taxon>Eukaryota</taxon>
        <taxon>Viridiplantae</taxon>
        <taxon>Streptophyta</taxon>
        <taxon>Embryophyta</taxon>
        <taxon>Tracheophyta</taxon>
        <taxon>Spermatophyta</taxon>
        <taxon>Magnoliopsida</taxon>
        <taxon>eudicotyledons</taxon>
        <taxon>Gunneridae</taxon>
        <taxon>Pentapetalae</taxon>
        <taxon>rosids</taxon>
        <taxon>fabids</taxon>
        <taxon>Malpighiales</taxon>
        <taxon>Linaceae</taxon>
        <taxon>Linum</taxon>
    </lineage>
</organism>
<evidence type="ECO:0000313" key="1">
    <source>
        <dbReference type="EMBL" id="CAL1401484.1"/>
    </source>
</evidence>
<name>A0AAV2FU63_9ROSI</name>
<gene>
    <name evidence="1" type="ORF">LTRI10_LOCUS41537</name>
</gene>
<sequence length="127" mass="14477">MGKRKQRDEDMDGACSKTYTYGKEELDKPFADYIMELVEKGQIVDANCKNGAYKKQLKKLLQGKSVGMQVKAYPNIEGRFKKLKKRWHAITFMRKKVVGDGARSINALYVPRDLGMILRRSTQAAEG</sequence>
<dbReference type="EMBL" id="OZ034820">
    <property type="protein sequence ID" value="CAL1401484.1"/>
    <property type="molecule type" value="Genomic_DNA"/>
</dbReference>
<dbReference type="AlphaFoldDB" id="A0AAV2FU63"/>
<evidence type="ECO:0000313" key="2">
    <source>
        <dbReference type="Proteomes" id="UP001497516"/>
    </source>
</evidence>